<accession>A0A6P0UAW9</accession>
<dbReference type="GO" id="GO:0046872">
    <property type="term" value="F:metal ion binding"/>
    <property type="evidence" value="ECO:0007669"/>
    <property type="project" value="UniProtKB-KW"/>
</dbReference>
<reference evidence="6 7" key="1">
    <citation type="submission" date="2020-01" db="EMBL/GenBank/DDBJ databases">
        <title>Muriicola jejuensis KCTC 22299.</title>
        <authorList>
            <person name="Wang G."/>
        </authorList>
    </citation>
    <scope>NUCLEOTIDE SEQUENCE [LARGE SCALE GENOMIC DNA]</scope>
    <source>
        <strain evidence="6 7">KCTC 22299</strain>
    </source>
</reference>
<evidence type="ECO:0000256" key="1">
    <source>
        <dbReference type="ARBA" id="ARBA00010638"/>
    </source>
</evidence>
<dbReference type="PANTHER" id="PTHR23407">
    <property type="entry name" value="ATPASE INHIBITOR/5-FORMYLTETRAHYDROFOLATE CYCLO-LIGASE"/>
    <property type="match status" value="1"/>
</dbReference>
<dbReference type="Gene3D" id="3.40.50.10420">
    <property type="entry name" value="NagB/RpiA/CoA transferase-like"/>
    <property type="match status" value="1"/>
</dbReference>
<dbReference type="RefSeq" id="WP_163692206.1">
    <property type="nucleotide sequence ID" value="NZ_FXTW01000001.1"/>
</dbReference>
<keyword evidence="3 4" id="KW-0067">ATP-binding</keyword>
<comment type="cofactor">
    <cofactor evidence="5">
        <name>Mg(2+)</name>
        <dbReference type="ChEBI" id="CHEBI:18420"/>
    </cofactor>
</comment>
<dbReference type="PANTHER" id="PTHR23407:SF1">
    <property type="entry name" value="5-FORMYLTETRAHYDROFOLATE CYCLO-LIGASE"/>
    <property type="match status" value="1"/>
</dbReference>
<evidence type="ECO:0000256" key="4">
    <source>
        <dbReference type="PIRSR" id="PIRSR006806-1"/>
    </source>
</evidence>
<proteinExistence type="inferred from homology"/>
<keyword evidence="6" id="KW-0436">Ligase</keyword>
<comment type="caution">
    <text evidence="6">The sequence shown here is derived from an EMBL/GenBank/DDBJ whole genome shotgun (WGS) entry which is preliminary data.</text>
</comment>
<comment type="catalytic activity">
    <reaction evidence="5">
        <text>(6S)-5-formyl-5,6,7,8-tetrahydrofolate + ATP = (6R)-5,10-methenyltetrahydrofolate + ADP + phosphate</text>
        <dbReference type="Rhea" id="RHEA:10488"/>
        <dbReference type="ChEBI" id="CHEBI:30616"/>
        <dbReference type="ChEBI" id="CHEBI:43474"/>
        <dbReference type="ChEBI" id="CHEBI:57455"/>
        <dbReference type="ChEBI" id="CHEBI:57457"/>
        <dbReference type="ChEBI" id="CHEBI:456216"/>
        <dbReference type="EC" id="6.3.3.2"/>
    </reaction>
</comment>
<organism evidence="6 7">
    <name type="scientific">Muriicola jejuensis</name>
    <dbReference type="NCBI Taxonomy" id="504488"/>
    <lineage>
        <taxon>Bacteria</taxon>
        <taxon>Pseudomonadati</taxon>
        <taxon>Bacteroidota</taxon>
        <taxon>Flavobacteriia</taxon>
        <taxon>Flavobacteriales</taxon>
        <taxon>Flavobacteriaceae</taxon>
        <taxon>Muriicola</taxon>
    </lineage>
</organism>
<dbReference type="GO" id="GO:0009396">
    <property type="term" value="P:folic acid-containing compound biosynthetic process"/>
    <property type="evidence" value="ECO:0007669"/>
    <property type="project" value="TreeGrafter"/>
</dbReference>
<dbReference type="InterPro" id="IPR037171">
    <property type="entry name" value="NagB/RpiA_transferase-like"/>
</dbReference>
<protein>
    <recommendedName>
        <fullName evidence="5">5-formyltetrahydrofolate cyclo-ligase</fullName>
        <ecNumber evidence="5">6.3.3.2</ecNumber>
    </recommendedName>
</protein>
<keyword evidence="2 4" id="KW-0547">Nucleotide-binding</keyword>
<dbReference type="NCBIfam" id="TIGR02727">
    <property type="entry name" value="MTHFS_bact"/>
    <property type="match status" value="1"/>
</dbReference>
<keyword evidence="5" id="KW-0479">Metal-binding</keyword>
<dbReference type="Proteomes" id="UP000468443">
    <property type="component" value="Unassembled WGS sequence"/>
</dbReference>
<sequence length="186" mass="21442">MLKKDLRIHFLEKRKSAPQSALQQVGFQLSQHAKNLPIWDLSVYHIFLQSVKKNEIDTTAIIDLLREENKEIVVPKISADFHLQHFHLLKDTVLENNPWGIPEPVNGIPVPPLKIDVVFVPLLAFDRKGHRVGYGKGYYDRFLSECRKDCLKVGLSLFEAVEEISDTGKQDIPMNYCLTPERIYSF</sequence>
<name>A0A6P0UAW9_9FLAO</name>
<dbReference type="GO" id="GO:0030272">
    <property type="term" value="F:5-formyltetrahydrofolate cyclo-ligase activity"/>
    <property type="evidence" value="ECO:0007669"/>
    <property type="project" value="UniProtKB-EC"/>
</dbReference>
<dbReference type="SUPFAM" id="SSF100950">
    <property type="entry name" value="NagB/RpiA/CoA transferase-like"/>
    <property type="match status" value="1"/>
</dbReference>
<dbReference type="GO" id="GO:0005524">
    <property type="term" value="F:ATP binding"/>
    <property type="evidence" value="ECO:0007669"/>
    <property type="project" value="UniProtKB-KW"/>
</dbReference>
<evidence type="ECO:0000256" key="5">
    <source>
        <dbReference type="RuleBase" id="RU361279"/>
    </source>
</evidence>
<dbReference type="EMBL" id="JAABOP010000001">
    <property type="protein sequence ID" value="NER10187.1"/>
    <property type="molecule type" value="Genomic_DNA"/>
</dbReference>
<keyword evidence="5" id="KW-0460">Magnesium</keyword>
<dbReference type="InterPro" id="IPR002698">
    <property type="entry name" value="FTHF_cligase"/>
</dbReference>
<evidence type="ECO:0000256" key="3">
    <source>
        <dbReference type="ARBA" id="ARBA00022840"/>
    </source>
</evidence>
<dbReference type="EC" id="6.3.3.2" evidence="5"/>
<gene>
    <name evidence="6" type="ORF">GWK09_06645</name>
</gene>
<evidence type="ECO:0000313" key="6">
    <source>
        <dbReference type="EMBL" id="NER10187.1"/>
    </source>
</evidence>
<feature type="binding site" evidence="4">
    <location>
        <position position="55"/>
    </location>
    <ligand>
        <name>substrate</name>
    </ligand>
</feature>
<dbReference type="PIRSF" id="PIRSF006806">
    <property type="entry name" value="FTHF_cligase"/>
    <property type="match status" value="1"/>
</dbReference>
<dbReference type="InterPro" id="IPR024185">
    <property type="entry name" value="FTHF_cligase-like_sf"/>
</dbReference>
<dbReference type="GO" id="GO:0035999">
    <property type="term" value="P:tetrahydrofolate interconversion"/>
    <property type="evidence" value="ECO:0007669"/>
    <property type="project" value="TreeGrafter"/>
</dbReference>
<comment type="similarity">
    <text evidence="1 5">Belongs to the 5-formyltetrahydrofolate cyclo-ligase family.</text>
</comment>
<dbReference type="AlphaFoldDB" id="A0A6P0UAW9"/>
<evidence type="ECO:0000313" key="7">
    <source>
        <dbReference type="Proteomes" id="UP000468443"/>
    </source>
</evidence>
<evidence type="ECO:0000256" key="2">
    <source>
        <dbReference type="ARBA" id="ARBA00022741"/>
    </source>
</evidence>
<keyword evidence="7" id="KW-1185">Reference proteome</keyword>
<feature type="binding site" evidence="4">
    <location>
        <begin position="131"/>
        <end position="139"/>
    </location>
    <ligand>
        <name>ATP</name>
        <dbReference type="ChEBI" id="CHEBI:30616"/>
    </ligand>
</feature>
<feature type="binding site" evidence="4">
    <location>
        <begin position="3"/>
        <end position="7"/>
    </location>
    <ligand>
        <name>ATP</name>
        <dbReference type="ChEBI" id="CHEBI:30616"/>
    </ligand>
</feature>
<dbReference type="Pfam" id="PF01812">
    <property type="entry name" value="5-FTHF_cyc-lig"/>
    <property type="match status" value="1"/>
</dbReference>